<comment type="caution">
    <text evidence="3">The sequence shown here is derived from an EMBL/GenBank/DDBJ whole genome shotgun (WGS) entry which is preliminary data.</text>
</comment>
<dbReference type="CDD" id="cd01392">
    <property type="entry name" value="HTH_LacI"/>
    <property type="match status" value="1"/>
</dbReference>
<organism evidence="3 4">
    <name type="scientific">Falsiroseomonas oleicola</name>
    <dbReference type="NCBI Taxonomy" id="2801474"/>
    <lineage>
        <taxon>Bacteria</taxon>
        <taxon>Pseudomonadati</taxon>
        <taxon>Pseudomonadota</taxon>
        <taxon>Alphaproteobacteria</taxon>
        <taxon>Acetobacterales</taxon>
        <taxon>Roseomonadaceae</taxon>
        <taxon>Falsiroseomonas</taxon>
    </lineage>
</organism>
<feature type="domain" description="HTH lacI-type" evidence="2">
    <location>
        <begin position="7"/>
        <end position="61"/>
    </location>
</feature>
<keyword evidence="1" id="KW-0678">Repressor</keyword>
<dbReference type="PANTHER" id="PTHR30146:SF95">
    <property type="entry name" value="RIBOSE OPERON REPRESSOR"/>
    <property type="match status" value="1"/>
</dbReference>
<accession>A0ABS6HAT7</accession>
<dbReference type="GO" id="GO:0003677">
    <property type="term" value="F:DNA binding"/>
    <property type="evidence" value="ECO:0007669"/>
    <property type="project" value="UniProtKB-KW"/>
</dbReference>
<dbReference type="CDD" id="cd06278">
    <property type="entry name" value="PBP1_LacI-like"/>
    <property type="match status" value="1"/>
</dbReference>
<name>A0ABS6HAT7_9PROT</name>
<dbReference type="Proteomes" id="UP000689967">
    <property type="component" value="Unassembled WGS sequence"/>
</dbReference>
<dbReference type="EMBL" id="JAERQM010000004">
    <property type="protein sequence ID" value="MBU8544808.1"/>
    <property type="molecule type" value="Genomic_DNA"/>
</dbReference>
<evidence type="ECO:0000313" key="4">
    <source>
        <dbReference type="Proteomes" id="UP000689967"/>
    </source>
</evidence>
<sequence length="357" mass="38801">MTRKRHATATDVARLAGVSQSAVSRAFTPGASIAEETRARVAEAARQLGYRPNAIARSLTTRRSRIIGVAASYLQNHFYPDVLEALSRGLQARGYQMLLFMPDAGRHADPQLQEVLAWRVDALILASTTLSSALADQCQAAGIPVLLFNRTSRAPSVSSVTGENLRGGRLIAEFLVASGHRRLGFLAGIENSSTSRDRESGFCGWLQENGHPPPLREVGLYQFEEAAAAARRLLARPDRPDAIFCGNDHMATAVAEVARHEFGLRIPRDLSLVGFDDTGPARWPSFSLTSFSQPVQPMVDATVALVCEMIEDPATPTRHEVVRGELVVRGSARMPPEGCVSLAEQLVWRPVRNDITG</sequence>
<proteinExistence type="predicted"/>
<dbReference type="SMART" id="SM00354">
    <property type="entry name" value="HTH_LACI"/>
    <property type="match status" value="1"/>
</dbReference>
<keyword evidence="3" id="KW-0238">DNA-binding</keyword>
<dbReference type="InterPro" id="IPR000843">
    <property type="entry name" value="HTH_LacI"/>
</dbReference>
<dbReference type="PROSITE" id="PS50932">
    <property type="entry name" value="HTH_LACI_2"/>
    <property type="match status" value="1"/>
</dbReference>
<protein>
    <submittedName>
        <fullName evidence="3">LacI family DNA-binding transcriptional regulator</fullName>
    </submittedName>
</protein>
<evidence type="ECO:0000256" key="1">
    <source>
        <dbReference type="ARBA" id="ARBA00022491"/>
    </source>
</evidence>
<reference evidence="3 4" key="1">
    <citation type="submission" date="2021-01" db="EMBL/GenBank/DDBJ databases">
        <title>Roseomonas sp. nov, a bacterium isolated from an oil production mixture in Yumen Oilfield.</title>
        <authorList>
            <person name="Wu D."/>
        </authorList>
    </citation>
    <scope>NUCLEOTIDE SEQUENCE [LARGE SCALE GENOMIC DNA]</scope>
    <source>
        <strain evidence="3 4">ROY-5-3</strain>
    </source>
</reference>
<dbReference type="Pfam" id="PF00356">
    <property type="entry name" value="LacI"/>
    <property type="match status" value="1"/>
</dbReference>
<gene>
    <name evidence="3" type="ORF">JJQ90_13890</name>
</gene>
<keyword evidence="4" id="KW-1185">Reference proteome</keyword>
<dbReference type="InterPro" id="IPR046335">
    <property type="entry name" value="LacI/GalR-like_sensor"/>
</dbReference>
<dbReference type="PANTHER" id="PTHR30146">
    <property type="entry name" value="LACI-RELATED TRANSCRIPTIONAL REPRESSOR"/>
    <property type="match status" value="1"/>
</dbReference>
<dbReference type="RefSeq" id="WP_216876391.1">
    <property type="nucleotide sequence ID" value="NZ_JAERQM010000004.1"/>
</dbReference>
<evidence type="ECO:0000313" key="3">
    <source>
        <dbReference type="EMBL" id="MBU8544808.1"/>
    </source>
</evidence>
<evidence type="ECO:0000259" key="2">
    <source>
        <dbReference type="PROSITE" id="PS50932"/>
    </source>
</evidence>
<dbReference type="Pfam" id="PF13377">
    <property type="entry name" value="Peripla_BP_3"/>
    <property type="match status" value="1"/>
</dbReference>